<gene>
    <name evidence="1" type="ORF">DP939_31640</name>
</gene>
<evidence type="ECO:0000313" key="2">
    <source>
        <dbReference type="Proteomes" id="UP000253303"/>
    </source>
</evidence>
<dbReference type="Proteomes" id="UP000253303">
    <property type="component" value="Unassembled WGS sequence"/>
</dbReference>
<name>A0A366LS86_9ACTN</name>
<evidence type="ECO:0000313" key="1">
    <source>
        <dbReference type="EMBL" id="RBQ16174.1"/>
    </source>
</evidence>
<dbReference type="EMBL" id="QMEY01000018">
    <property type="protein sequence ID" value="RBQ16174.1"/>
    <property type="molecule type" value="Genomic_DNA"/>
</dbReference>
<reference evidence="1 2" key="1">
    <citation type="submission" date="2018-06" db="EMBL/GenBank/DDBJ databases">
        <title>Sphaerisporangium craniellae sp. nov., isolated from a marine sponge in the South China Sea.</title>
        <authorList>
            <person name="Li L."/>
        </authorList>
    </citation>
    <scope>NUCLEOTIDE SEQUENCE [LARGE SCALE GENOMIC DNA]</scope>
    <source>
        <strain evidence="1 2">LHW63015</strain>
    </source>
</reference>
<comment type="caution">
    <text evidence="1">The sequence shown here is derived from an EMBL/GenBank/DDBJ whole genome shotgun (WGS) entry which is preliminary data.</text>
</comment>
<proteinExistence type="predicted"/>
<protein>
    <submittedName>
        <fullName evidence="1">Uncharacterized protein</fullName>
    </submittedName>
</protein>
<organism evidence="1 2">
    <name type="scientific">Spongiactinospora rosea</name>
    <dbReference type="NCBI Taxonomy" id="2248750"/>
    <lineage>
        <taxon>Bacteria</taxon>
        <taxon>Bacillati</taxon>
        <taxon>Actinomycetota</taxon>
        <taxon>Actinomycetes</taxon>
        <taxon>Streptosporangiales</taxon>
        <taxon>Streptosporangiaceae</taxon>
        <taxon>Spongiactinospora</taxon>
    </lineage>
</organism>
<accession>A0A366LS86</accession>
<keyword evidence="2" id="KW-1185">Reference proteome</keyword>
<dbReference type="AlphaFoldDB" id="A0A366LS86"/>
<sequence>MYAVGINTPPDEPPHEMAAFNDFYDAHLGDVMARNPGFVCAERYELAQVDPPPGPWPRWLAVYGLDGEEAARRFTERITGPKEERPVYPPGPSPWRRMEPVWRLIWQRTAWTGRDVSAGRVALIGIDPAAESGEQEIADFDDFYTRVHLPEIIAAFGYDRGSRFERWREFRHPEPGCPAYLALYEAEAAPPVPAPGTVSLTPGPPAWEGRTVSWRVKYDRITK</sequence>